<proteinExistence type="predicted"/>
<sequence length="96" mass="11416">MPRGLASGKVERPLYYVREQLMRGLEEEKARLLKIPYIEPALLQFKEPRRVSNDGYISYEGNLYPVPMRYCTKRVWTEIIYGRRMKIYEEAGKLLS</sequence>
<dbReference type="AlphaFoldDB" id="K8DY82"/>
<name>K8DY82_9FIRM</name>
<evidence type="ECO:0000259" key="1">
    <source>
        <dbReference type="Pfam" id="PF22483"/>
    </source>
</evidence>
<dbReference type="EMBL" id="CAOS01000006">
    <property type="protein sequence ID" value="CCO07757.1"/>
    <property type="molecule type" value="Genomic_DNA"/>
</dbReference>
<gene>
    <name evidence="2" type="ORF">DESHY_140011</name>
</gene>
<protein>
    <submittedName>
        <fullName evidence="2">Transposase</fullName>
    </submittedName>
</protein>
<evidence type="ECO:0000313" key="3">
    <source>
        <dbReference type="Proteomes" id="UP000009315"/>
    </source>
</evidence>
<dbReference type="eggNOG" id="COG4584">
    <property type="taxonomic scope" value="Bacteria"/>
</dbReference>
<evidence type="ECO:0000313" key="2">
    <source>
        <dbReference type="EMBL" id="CCO07757.1"/>
    </source>
</evidence>
<reference evidence="2 3" key="1">
    <citation type="journal article" date="2013" name="Genome Announc.">
        <title>Genome Sequence of the Sulfate-Reducing Bacterium Desulfotomaculum hydrothermale Lam5(T).</title>
        <authorList>
            <person name="Amin O."/>
            <person name="Fardeau M.L."/>
            <person name="Valette O."/>
            <person name="Hirschler-Rea A."/>
            <person name="Barbe V."/>
            <person name="Medigue C."/>
            <person name="Vacherie B."/>
            <person name="Ollivier B."/>
            <person name="Bertin P.N."/>
            <person name="Dolla A."/>
        </authorList>
    </citation>
    <scope>NUCLEOTIDE SEQUENCE [LARGE SCALE GENOMIC DNA]</scope>
    <source>
        <strain evidence="3">Lam5 / DSM 18033</strain>
    </source>
</reference>
<accession>K8DY82</accession>
<organism evidence="2 3">
    <name type="scientific">Desulforamulus hydrothermalis Lam5 = DSM 18033</name>
    <dbReference type="NCBI Taxonomy" id="1121428"/>
    <lineage>
        <taxon>Bacteria</taxon>
        <taxon>Bacillati</taxon>
        <taxon>Bacillota</taxon>
        <taxon>Clostridia</taxon>
        <taxon>Eubacteriales</taxon>
        <taxon>Peptococcaceae</taxon>
        <taxon>Desulforamulus</taxon>
    </lineage>
</organism>
<feature type="domain" description="Transposase for insertion sequence element IS21-like C-terminal" evidence="1">
    <location>
        <begin position="40"/>
        <end position="94"/>
    </location>
</feature>
<dbReference type="InterPro" id="IPR054353">
    <property type="entry name" value="IstA-like_C"/>
</dbReference>
<keyword evidence="3" id="KW-1185">Reference proteome</keyword>
<comment type="caution">
    <text evidence="2">The sequence shown here is derived from an EMBL/GenBank/DDBJ whole genome shotgun (WGS) entry which is preliminary data.</text>
</comment>
<dbReference type="Pfam" id="PF22483">
    <property type="entry name" value="Mu-transpos_C_2"/>
    <property type="match status" value="1"/>
</dbReference>
<dbReference type="Proteomes" id="UP000009315">
    <property type="component" value="Unassembled WGS sequence"/>
</dbReference>